<dbReference type="EMBL" id="CP122566">
    <property type="protein sequence ID" value="WGH92494.1"/>
    <property type="molecule type" value="Genomic_DNA"/>
</dbReference>
<sequence>MWSSYEVFKSLYSLVAEVAGEPNPTLEEARGFSLHRELGIAVLYCLGLAVEESLKIPEELLEQASLMFDEEDPDDEDAIEYIVRLRELNQRVA</sequence>
<keyword evidence="2" id="KW-1185">Reference proteome</keyword>
<dbReference type="Proteomes" id="UP001224674">
    <property type="component" value="Chromosome"/>
</dbReference>
<gene>
    <name evidence="1" type="ORF">QDX21_09235</name>
</gene>
<name>A0AAJ6AHP9_9MICC</name>
<evidence type="ECO:0000313" key="1">
    <source>
        <dbReference type="EMBL" id="WGH92494.1"/>
    </source>
</evidence>
<accession>A0AAJ6AHP9</accession>
<protein>
    <submittedName>
        <fullName evidence="1">Uncharacterized protein</fullName>
    </submittedName>
</protein>
<evidence type="ECO:0000313" key="2">
    <source>
        <dbReference type="Proteomes" id="UP001224674"/>
    </source>
</evidence>
<organism evidence="1 2">
    <name type="scientific">Auritidibacter ignavus</name>
    <dbReference type="NCBI Taxonomy" id="678932"/>
    <lineage>
        <taxon>Bacteria</taxon>
        <taxon>Bacillati</taxon>
        <taxon>Actinomycetota</taxon>
        <taxon>Actinomycetes</taxon>
        <taxon>Micrococcales</taxon>
        <taxon>Micrococcaceae</taxon>
        <taxon>Auritidibacter</taxon>
    </lineage>
</organism>
<dbReference type="RefSeq" id="WP_110100935.1">
    <property type="nucleotide sequence ID" value="NZ_CP122562.1"/>
</dbReference>
<dbReference type="AlphaFoldDB" id="A0AAJ6AHP9"/>
<proteinExistence type="predicted"/>
<reference evidence="1 2" key="1">
    <citation type="submission" date="2023-03" db="EMBL/GenBank/DDBJ databases">
        <title>Complete genome sequences of several Auritidibacter ignavus strains isolated from ear infections.</title>
        <authorList>
            <person name="Baehr T."/>
            <person name="Baumhoegger A.M."/>
        </authorList>
    </citation>
    <scope>NUCLEOTIDE SEQUENCE [LARGE SCALE GENOMIC DNA]</scope>
    <source>
        <strain evidence="1 2">BABAE-6</strain>
    </source>
</reference>